<reference evidence="7" key="1">
    <citation type="submission" date="2016-10" db="EMBL/GenBank/DDBJ databases">
        <authorList>
            <person name="Varghese N."/>
            <person name="Submissions S."/>
        </authorList>
    </citation>
    <scope>NUCLEOTIDE SEQUENCE [LARGE SCALE GENOMIC DNA]</scope>
    <source>
        <strain evidence="7">CGMCC 1.4250</strain>
    </source>
</reference>
<dbReference type="InterPro" id="IPR037094">
    <property type="entry name" value="Glyco_hydro_38_cen_sf"/>
</dbReference>
<dbReference type="InterPro" id="IPR011682">
    <property type="entry name" value="Glyco_hydro_38_C"/>
</dbReference>
<dbReference type="SUPFAM" id="SSF88713">
    <property type="entry name" value="Glycoside hydrolase/deacetylase"/>
    <property type="match status" value="1"/>
</dbReference>
<gene>
    <name evidence="6" type="ORF">SAMN04487943_103123</name>
</gene>
<dbReference type="GO" id="GO:0030246">
    <property type="term" value="F:carbohydrate binding"/>
    <property type="evidence" value="ECO:0007669"/>
    <property type="project" value="InterPro"/>
</dbReference>
<dbReference type="PANTHER" id="PTHR46017">
    <property type="entry name" value="ALPHA-MANNOSIDASE 2C1"/>
    <property type="match status" value="1"/>
</dbReference>
<dbReference type="Pfam" id="PF18438">
    <property type="entry name" value="Glyco_hydro_38"/>
    <property type="match status" value="1"/>
</dbReference>
<evidence type="ECO:0000256" key="1">
    <source>
        <dbReference type="ARBA" id="ARBA00009792"/>
    </source>
</evidence>
<dbReference type="RefSeq" id="WP_091482644.1">
    <property type="nucleotide sequence ID" value="NZ_FOTR01000003.1"/>
</dbReference>
<keyword evidence="7" id="KW-1185">Reference proteome</keyword>
<keyword evidence="3" id="KW-0378">Hydrolase</keyword>
<dbReference type="InterPro" id="IPR041147">
    <property type="entry name" value="GH38_C"/>
</dbReference>
<dbReference type="InterPro" id="IPR011013">
    <property type="entry name" value="Gal_mutarotase_sf_dom"/>
</dbReference>
<keyword evidence="2" id="KW-0479">Metal-binding</keyword>
<dbReference type="Pfam" id="PF07748">
    <property type="entry name" value="Glyco_hydro_38C"/>
    <property type="match status" value="1"/>
</dbReference>
<evidence type="ECO:0000259" key="5">
    <source>
        <dbReference type="SMART" id="SM00872"/>
    </source>
</evidence>
<proteinExistence type="inferred from homology"/>
<dbReference type="InterPro" id="IPR028995">
    <property type="entry name" value="Glyco_hydro_57/38_cen_sf"/>
</dbReference>
<protein>
    <submittedName>
        <fullName evidence="6">Alpha-mannosidase</fullName>
    </submittedName>
</protein>
<dbReference type="InterPro" id="IPR041509">
    <property type="entry name" value="GH38_beta-1"/>
</dbReference>
<dbReference type="InterPro" id="IPR011330">
    <property type="entry name" value="Glyco_hydro/deAcase_b/a-brl"/>
</dbReference>
<dbReference type="Pfam" id="PF17677">
    <property type="entry name" value="Glyco_hydro38C2"/>
    <property type="match status" value="1"/>
</dbReference>
<dbReference type="Gene3D" id="2.70.98.30">
    <property type="entry name" value="Golgi alpha-mannosidase II, domain 4"/>
    <property type="match status" value="1"/>
</dbReference>
<dbReference type="Proteomes" id="UP000198565">
    <property type="component" value="Unassembled WGS sequence"/>
</dbReference>
<dbReference type="InterPro" id="IPR015341">
    <property type="entry name" value="Glyco_hydro_38_cen"/>
</dbReference>
<dbReference type="Gene3D" id="3.20.110.10">
    <property type="entry name" value="Glycoside hydrolase 38, N terminal domain"/>
    <property type="match status" value="1"/>
</dbReference>
<dbReference type="InterPro" id="IPR027291">
    <property type="entry name" value="Glyco_hydro_38_N_sf"/>
</dbReference>
<dbReference type="Pfam" id="PF09261">
    <property type="entry name" value="Alpha-mann_mid"/>
    <property type="match status" value="1"/>
</dbReference>
<dbReference type="AlphaFoldDB" id="A0A1I4JRR1"/>
<evidence type="ECO:0000313" key="7">
    <source>
        <dbReference type="Proteomes" id="UP000198565"/>
    </source>
</evidence>
<dbReference type="SUPFAM" id="SSF74650">
    <property type="entry name" value="Galactose mutarotase-like"/>
    <property type="match status" value="1"/>
</dbReference>
<evidence type="ECO:0000256" key="2">
    <source>
        <dbReference type="ARBA" id="ARBA00022723"/>
    </source>
</evidence>
<dbReference type="Gene3D" id="2.60.40.2210">
    <property type="match status" value="1"/>
</dbReference>
<dbReference type="GO" id="GO:0006013">
    <property type="term" value="P:mannose metabolic process"/>
    <property type="evidence" value="ECO:0007669"/>
    <property type="project" value="InterPro"/>
</dbReference>
<accession>A0A1I4JRR1</accession>
<dbReference type="GO" id="GO:0004559">
    <property type="term" value="F:alpha-mannosidase activity"/>
    <property type="evidence" value="ECO:0007669"/>
    <property type="project" value="InterPro"/>
</dbReference>
<dbReference type="CDD" id="cd10814">
    <property type="entry name" value="GH38N_AMII_SpGH38_like"/>
    <property type="match status" value="1"/>
</dbReference>
<dbReference type="PANTHER" id="PTHR46017:SF2">
    <property type="entry name" value="MANNOSYLGLYCERATE HYDROLASE"/>
    <property type="match status" value="1"/>
</dbReference>
<dbReference type="OrthoDB" id="9764050at2"/>
<dbReference type="SMART" id="SM00872">
    <property type="entry name" value="Alpha-mann_mid"/>
    <property type="match status" value="1"/>
</dbReference>
<feature type="domain" description="Glycoside hydrolase family 38 central" evidence="5">
    <location>
        <begin position="302"/>
        <end position="375"/>
    </location>
</feature>
<keyword evidence="4" id="KW-0326">Glycosidase</keyword>
<comment type="similarity">
    <text evidence="1">Belongs to the glycosyl hydrolase 38 family.</text>
</comment>
<dbReference type="Pfam" id="PF01074">
    <property type="entry name" value="Glyco_hydro_38N"/>
    <property type="match status" value="1"/>
</dbReference>
<sequence length="914" mass="105159">MSKSEEKKIVHIISHTHWDREWYLPYEKHHFLLVEFMDQLIYTLDNDPNFKSFHLDGQTIILDDYLEVRPERREKVKQLIEQKRLFVGPWYILQDEFLTSSEANIRNLQYGIKDAKKWGNVSKIGYFPDSFGNIGQAPQLLAQAGIKHATFGRGVKPTGFNNLVSEADMYESPYSEMKWKSPDGTEVIGILFANWYCNGNEIPSERKAARKYWDGHLEAVKKFASSNHLLMLNGCDHQPVQKDLSKAIEIAKELYPDVEFIHSNFNDYVEQLDHKRIGNHLKTVEGELRSQHTDGWGTLVNTASSRVYLKQMNQEVQTLLESEVEPLATFAYLMGDKYDHDVIEYAWKMLMKNHPHDSICGCSVDEVHREMVTRFEKSKHMAESMKKDVLEKLSKQIDTTLFKKYGEDPIPFAIFNTTGQRRTGVVTVELEMKREYFAEGVNRKQLEEYPIDKRILIDEKGTILDYEIEDLGVIFDYDLPKNQFRQPYLAKRIKVSLEAQDVAALSHQTFALVIGEKESNRKNQIASAKNVLENDYMYIKINANGSLHIRNKVTNQVFENLLFYEDSGDIGNEYMFKQAYKDLPITTEELQASIKLVEDTPIRATYEIIHELEVPESAEARLQTEQQELVWFTGRKASRSKKTISFTIKTHVSLERNGKGIDIQIFYCNVAKDHRLRALFPTDIECKVHYADSIFEVAKRNNQPSDQWANPDHSQHQQAFVSMHDGEKGVTIANKGLNEYEVLRDDRNTIAITLVRSVGELGDWGYFPTPEAQCLGDQSAALKIFPHGNQENSVAEMYQQAYQYQIPWSKIQLPMQGGSISASHQYISVDTSKETVLTSVKVSALTDDLHMRFFNMMSHDGAVNISNNNKVKQYYLSNILEEQAKTLAVSNDSIKLPVAPFEIVTMGLNVKRKK</sequence>
<dbReference type="EMBL" id="FOTR01000003">
    <property type="protein sequence ID" value="SFL69232.1"/>
    <property type="molecule type" value="Genomic_DNA"/>
</dbReference>
<dbReference type="InterPro" id="IPR000602">
    <property type="entry name" value="Glyco_hydro_38_N"/>
</dbReference>
<evidence type="ECO:0000313" key="6">
    <source>
        <dbReference type="EMBL" id="SFL69232.1"/>
    </source>
</evidence>
<name>A0A1I4JRR1_9BACI</name>
<dbReference type="Gene3D" id="2.60.40.2220">
    <property type="match status" value="1"/>
</dbReference>
<dbReference type="STRING" id="334253.SAMN04487943_103123"/>
<dbReference type="SUPFAM" id="SSF88688">
    <property type="entry name" value="Families 57/38 glycoside transferase middle domain"/>
    <property type="match status" value="1"/>
</dbReference>
<dbReference type="Gene3D" id="1.20.1270.50">
    <property type="entry name" value="Glycoside hydrolase family 38, central domain"/>
    <property type="match status" value="1"/>
</dbReference>
<dbReference type="GO" id="GO:0009313">
    <property type="term" value="P:oligosaccharide catabolic process"/>
    <property type="evidence" value="ECO:0007669"/>
    <property type="project" value="TreeGrafter"/>
</dbReference>
<organism evidence="6 7">
    <name type="scientific">Gracilibacillus orientalis</name>
    <dbReference type="NCBI Taxonomy" id="334253"/>
    <lineage>
        <taxon>Bacteria</taxon>
        <taxon>Bacillati</taxon>
        <taxon>Bacillota</taxon>
        <taxon>Bacilli</taxon>
        <taxon>Bacillales</taxon>
        <taxon>Bacillaceae</taxon>
        <taxon>Gracilibacillus</taxon>
    </lineage>
</organism>
<evidence type="ECO:0000256" key="4">
    <source>
        <dbReference type="ARBA" id="ARBA00023295"/>
    </source>
</evidence>
<dbReference type="GO" id="GO:0046872">
    <property type="term" value="F:metal ion binding"/>
    <property type="evidence" value="ECO:0007669"/>
    <property type="project" value="UniProtKB-KW"/>
</dbReference>
<evidence type="ECO:0000256" key="3">
    <source>
        <dbReference type="ARBA" id="ARBA00022801"/>
    </source>
</evidence>